<evidence type="ECO:0000313" key="2">
    <source>
        <dbReference type="EMBL" id="AAX24533.2"/>
    </source>
</evidence>
<dbReference type="AlphaFoldDB" id="Q5C741"/>
<sequence>MMQSKRNARVNTRRNQELSSGINLIKFWIIICLPLIEMLITAVLICKFCNTCKKTSVYKWYLIGLIPCSIISSVLIVTIRGIRSRLAINYIILLLNTLLLCFAFIPPILRITLGYIVLCFAIAAVITLSLILLGMFVKSRISRIWLLTFTCSCIAVGLILSFTLFFTNPKIAAYVMGECGILSVIPVLVFIGQQVKSGSSKRMFDSDYILDATMISIYICIFLFNCCAIS</sequence>
<feature type="transmembrane region" description="Helical" evidence="1">
    <location>
        <begin position="57"/>
        <end position="79"/>
    </location>
</feature>
<feature type="transmembrane region" description="Helical" evidence="1">
    <location>
        <begin position="171"/>
        <end position="192"/>
    </location>
</feature>
<organism evidence="2">
    <name type="scientific">Schistosoma japonicum</name>
    <name type="common">Blood fluke</name>
    <dbReference type="NCBI Taxonomy" id="6182"/>
    <lineage>
        <taxon>Eukaryota</taxon>
        <taxon>Metazoa</taxon>
        <taxon>Spiralia</taxon>
        <taxon>Lophotrochozoa</taxon>
        <taxon>Platyhelminthes</taxon>
        <taxon>Trematoda</taxon>
        <taxon>Digenea</taxon>
        <taxon>Strigeidida</taxon>
        <taxon>Schistosomatoidea</taxon>
        <taxon>Schistosomatidae</taxon>
        <taxon>Schistosoma</taxon>
    </lineage>
</organism>
<keyword evidence="1" id="KW-0812">Transmembrane</keyword>
<feature type="transmembrane region" description="Helical" evidence="1">
    <location>
        <begin position="86"/>
        <end position="109"/>
    </location>
</feature>
<proteinExistence type="evidence at transcript level"/>
<feature type="transmembrane region" description="Helical" evidence="1">
    <location>
        <begin position="21"/>
        <end position="45"/>
    </location>
</feature>
<accession>Q5C741</accession>
<feature type="non-terminal residue" evidence="2">
    <location>
        <position position="230"/>
    </location>
</feature>
<keyword evidence="1" id="KW-0472">Membrane</keyword>
<name>Q5C741_SCHJA</name>
<feature type="transmembrane region" description="Helical" evidence="1">
    <location>
        <begin position="144"/>
        <end position="165"/>
    </location>
</feature>
<keyword evidence="1" id="KW-1133">Transmembrane helix</keyword>
<evidence type="ECO:0000256" key="1">
    <source>
        <dbReference type="SAM" id="Phobius"/>
    </source>
</evidence>
<reference evidence="2" key="1">
    <citation type="journal article" date="2006" name="PLoS Pathog.">
        <title>New perspectives on host-parasite interplay by comparative transcriptomic and proteomic analyses of Schistosoma japonicum.</title>
        <authorList>
            <person name="Liu F."/>
            <person name="Lu J."/>
            <person name="Hu W."/>
            <person name="Wang S.Y."/>
            <person name="Cui S.J."/>
            <person name="Chi M."/>
            <person name="Yan Q."/>
            <person name="Wang X.R."/>
            <person name="Song H.D."/>
            <person name="Xu X.N."/>
            <person name="Wang J.J."/>
            <person name="Zhang X.L."/>
            <person name="Zhang X."/>
            <person name="Wang Z.Q."/>
            <person name="Xue C.L."/>
            <person name="Brindley P.J."/>
            <person name="McManus D.P."/>
            <person name="Yang P.Y."/>
            <person name="Feng Z."/>
            <person name="Chen Z."/>
            <person name="Han Z.G."/>
        </authorList>
    </citation>
    <scope>NUCLEOTIDE SEQUENCE</scope>
</reference>
<protein>
    <submittedName>
        <fullName evidence="2">SJCHGC02284 protein</fullName>
    </submittedName>
</protein>
<feature type="transmembrane region" description="Helical" evidence="1">
    <location>
        <begin position="115"/>
        <end position="137"/>
    </location>
</feature>
<dbReference type="EMBL" id="AY808644">
    <property type="protein sequence ID" value="AAX24533.2"/>
    <property type="molecule type" value="mRNA"/>
</dbReference>